<keyword evidence="6" id="KW-0739">Sodium transport</keyword>
<dbReference type="PANTHER" id="PTHR42985:SF40">
    <property type="entry name" value="LD47995P-RELATED"/>
    <property type="match status" value="1"/>
</dbReference>
<name>A0A7R8V5Z2_HERIL</name>
<dbReference type="Proteomes" id="UP000594454">
    <property type="component" value="Chromosome 6"/>
</dbReference>
<evidence type="ECO:0000256" key="1">
    <source>
        <dbReference type="ARBA" id="ARBA00004651"/>
    </source>
</evidence>
<evidence type="ECO:0000256" key="6">
    <source>
        <dbReference type="ARBA" id="ARBA00023201"/>
    </source>
</evidence>
<dbReference type="GO" id="GO:0006814">
    <property type="term" value="P:sodium ion transport"/>
    <property type="evidence" value="ECO:0007669"/>
    <property type="project" value="UniProtKB-KW"/>
</dbReference>
<protein>
    <submittedName>
        <fullName evidence="8">Uncharacterized protein</fullName>
    </submittedName>
</protein>
<evidence type="ECO:0000256" key="2">
    <source>
        <dbReference type="ARBA" id="ARBA00022448"/>
    </source>
</evidence>
<keyword evidence="7" id="KW-1133">Transmembrane helix</keyword>
<feature type="transmembrane region" description="Helical" evidence="7">
    <location>
        <begin position="12"/>
        <end position="30"/>
    </location>
</feature>
<dbReference type="EMBL" id="LR899014">
    <property type="protein sequence ID" value="CAD7092290.1"/>
    <property type="molecule type" value="Genomic_DNA"/>
</dbReference>
<dbReference type="GO" id="GO:0015293">
    <property type="term" value="F:symporter activity"/>
    <property type="evidence" value="ECO:0007669"/>
    <property type="project" value="TreeGrafter"/>
</dbReference>
<dbReference type="PANTHER" id="PTHR42985">
    <property type="entry name" value="SODIUM-COUPLED MONOCARBOXYLATE TRANSPORTER"/>
    <property type="match status" value="1"/>
</dbReference>
<dbReference type="GO" id="GO:0005886">
    <property type="term" value="C:plasma membrane"/>
    <property type="evidence" value="ECO:0007669"/>
    <property type="project" value="UniProtKB-SubCell"/>
</dbReference>
<reference evidence="8 9" key="1">
    <citation type="submission" date="2020-11" db="EMBL/GenBank/DDBJ databases">
        <authorList>
            <person name="Wallbank WR R."/>
            <person name="Pardo Diaz C."/>
            <person name="Kozak K."/>
            <person name="Martin S."/>
            <person name="Jiggins C."/>
            <person name="Moest M."/>
            <person name="Warren A I."/>
            <person name="Generalovic N T."/>
            <person name="Byers J.R.P. K."/>
            <person name="Montejo-Kovacevich G."/>
            <person name="Yen C E."/>
        </authorList>
    </citation>
    <scope>NUCLEOTIDE SEQUENCE [LARGE SCALE GENOMIC DNA]</scope>
</reference>
<evidence type="ECO:0000256" key="5">
    <source>
        <dbReference type="ARBA" id="ARBA00023065"/>
    </source>
</evidence>
<keyword evidence="4" id="KW-0915">Sodium</keyword>
<evidence type="ECO:0000256" key="4">
    <source>
        <dbReference type="ARBA" id="ARBA00023053"/>
    </source>
</evidence>
<keyword evidence="7" id="KW-0812">Transmembrane</keyword>
<organism evidence="8 9">
    <name type="scientific">Hermetia illucens</name>
    <name type="common">Black soldier fly</name>
    <dbReference type="NCBI Taxonomy" id="343691"/>
    <lineage>
        <taxon>Eukaryota</taxon>
        <taxon>Metazoa</taxon>
        <taxon>Ecdysozoa</taxon>
        <taxon>Arthropoda</taxon>
        <taxon>Hexapoda</taxon>
        <taxon>Insecta</taxon>
        <taxon>Pterygota</taxon>
        <taxon>Neoptera</taxon>
        <taxon>Endopterygota</taxon>
        <taxon>Diptera</taxon>
        <taxon>Brachycera</taxon>
        <taxon>Stratiomyomorpha</taxon>
        <taxon>Stratiomyidae</taxon>
        <taxon>Hermetiinae</taxon>
        <taxon>Hermetia</taxon>
    </lineage>
</organism>
<comment type="subcellular location">
    <subcellularLocation>
        <location evidence="1">Cell membrane</location>
        <topology evidence="1">Multi-pass membrane protein</topology>
    </subcellularLocation>
</comment>
<proteinExistence type="predicted"/>
<keyword evidence="2" id="KW-0813">Transport</keyword>
<evidence type="ECO:0000256" key="7">
    <source>
        <dbReference type="SAM" id="Phobius"/>
    </source>
</evidence>
<dbReference type="InterPro" id="IPR038377">
    <property type="entry name" value="Na/Glc_symporter_sf"/>
</dbReference>
<dbReference type="InParanoid" id="A0A7R8V5Z2"/>
<keyword evidence="7" id="KW-0472">Membrane</keyword>
<dbReference type="Gene3D" id="1.20.1730.10">
    <property type="entry name" value="Sodium/glucose cotransporter"/>
    <property type="match status" value="1"/>
</dbReference>
<sequence length="72" mass="7960">MKAIVFIDLFQSLLMFIAAFSVIVVAAIHADGLGDIWHEAECGGRIDFLNFDPDPTTRHTWWALIIGGTVTN</sequence>
<accession>A0A7R8V5Z2</accession>
<gene>
    <name evidence="8" type="ORF">HERILL_LOCUS14665</name>
</gene>
<evidence type="ECO:0000313" key="9">
    <source>
        <dbReference type="Proteomes" id="UP000594454"/>
    </source>
</evidence>
<keyword evidence="9" id="KW-1185">Reference proteome</keyword>
<dbReference type="InterPro" id="IPR051163">
    <property type="entry name" value="Sodium:Solute_Symporter_SSF"/>
</dbReference>
<dbReference type="AlphaFoldDB" id="A0A7R8V5Z2"/>
<keyword evidence="3" id="KW-1003">Cell membrane</keyword>
<keyword evidence="5" id="KW-0406">Ion transport</keyword>
<evidence type="ECO:0000256" key="3">
    <source>
        <dbReference type="ARBA" id="ARBA00022475"/>
    </source>
</evidence>
<evidence type="ECO:0000313" key="8">
    <source>
        <dbReference type="EMBL" id="CAD7092290.1"/>
    </source>
</evidence>